<gene>
    <name evidence="7" type="ORF">Taro_055341</name>
</gene>
<dbReference type="InterPro" id="IPR001480">
    <property type="entry name" value="Bulb-type_lectin_dom"/>
</dbReference>
<dbReference type="PROSITE" id="PS50927">
    <property type="entry name" value="BULB_LECTIN"/>
    <property type="match status" value="1"/>
</dbReference>
<evidence type="ECO:0000259" key="6">
    <source>
        <dbReference type="PROSITE" id="PS50927"/>
    </source>
</evidence>
<organism evidence="7 8">
    <name type="scientific">Colocasia esculenta</name>
    <name type="common">Wild taro</name>
    <name type="synonym">Arum esculentum</name>
    <dbReference type="NCBI Taxonomy" id="4460"/>
    <lineage>
        <taxon>Eukaryota</taxon>
        <taxon>Viridiplantae</taxon>
        <taxon>Streptophyta</taxon>
        <taxon>Embryophyta</taxon>
        <taxon>Tracheophyta</taxon>
        <taxon>Spermatophyta</taxon>
        <taxon>Magnoliopsida</taxon>
        <taxon>Liliopsida</taxon>
        <taxon>Araceae</taxon>
        <taxon>Aroideae</taxon>
        <taxon>Colocasieae</taxon>
        <taxon>Colocasia</taxon>
    </lineage>
</organism>
<evidence type="ECO:0000256" key="1">
    <source>
        <dbReference type="ARBA" id="ARBA00022546"/>
    </source>
</evidence>
<keyword evidence="4" id="KW-0465">Mannose-binding</keyword>
<dbReference type="GO" id="GO:0048544">
    <property type="term" value="P:recognition of pollen"/>
    <property type="evidence" value="ECO:0007669"/>
    <property type="project" value="InterPro"/>
</dbReference>
<feature type="non-terminal residue" evidence="7">
    <location>
        <position position="322"/>
    </location>
</feature>
<keyword evidence="8" id="KW-1185">Reference proteome</keyword>
<dbReference type="InterPro" id="IPR036426">
    <property type="entry name" value="Bulb-type_lectin_dom_sf"/>
</dbReference>
<evidence type="ECO:0000313" key="8">
    <source>
        <dbReference type="Proteomes" id="UP000652761"/>
    </source>
</evidence>
<keyword evidence="2" id="KW-0732">Signal</keyword>
<keyword evidence="5" id="KW-1015">Disulfide bond</keyword>
<dbReference type="CDD" id="cd00028">
    <property type="entry name" value="B_lectin"/>
    <property type="match status" value="1"/>
</dbReference>
<dbReference type="Pfam" id="PF00954">
    <property type="entry name" value="S_locus_glycop"/>
    <property type="match status" value="1"/>
</dbReference>
<evidence type="ECO:0000256" key="3">
    <source>
        <dbReference type="ARBA" id="ARBA00022737"/>
    </source>
</evidence>
<accession>A0A843XTA7</accession>
<dbReference type="PANTHER" id="PTHR32444">
    <property type="entry name" value="BULB-TYPE LECTIN DOMAIN-CONTAINING PROTEIN"/>
    <property type="match status" value="1"/>
</dbReference>
<dbReference type="GO" id="GO:0051707">
    <property type="term" value="P:response to other organism"/>
    <property type="evidence" value="ECO:0007669"/>
    <property type="project" value="UniProtKB-ARBA"/>
</dbReference>
<dbReference type="AlphaFoldDB" id="A0A843XTA7"/>
<name>A0A843XTA7_COLES</name>
<feature type="domain" description="Bulb-type lectin" evidence="6">
    <location>
        <begin position="38"/>
        <end position="160"/>
    </location>
</feature>
<comment type="caution">
    <text evidence="7">The sequence shown here is derived from an EMBL/GenBank/DDBJ whole genome shotgun (WGS) entry which is preliminary data.</text>
</comment>
<evidence type="ECO:0000256" key="2">
    <source>
        <dbReference type="ARBA" id="ARBA00022729"/>
    </source>
</evidence>
<dbReference type="Gene3D" id="2.90.10.10">
    <property type="entry name" value="Bulb-type lectin domain"/>
    <property type="match status" value="1"/>
</dbReference>
<dbReference type="EMBL" id="NMUH01012595">
    <property type="protein sequence ID" value="MQM22291.1"/>
    <property type="molecule type" value="Genomic_DNA"/>
</dbReference>
<dbReference type="Pfam" id="PF01453">
    <property type="entry name" value="B_lectin"/>
    <property type="match status" value="1"/>
</dbReference>
<proteinExistence type="predicted"/>
<evidence type="ECO:0000313" key="7">
    <source>
        <dbReference type="EMBL" id="MQM22291.1"/>
    </source>
</evidence>
<keyword evidence="1" id="KW-0348">Hemagglutinin</keyword>
<dbReference type="FunFam" id="2.90.10.10:FF:000002">
    <property type="entry name" value="Serine/threonine-protein kinase"/>
    <property type="match status" value="1"/>
</dbReference>
<dbReference type="GO" id="GO:0005537">
    <property type="term" value="F:D-mannose binding"/>
    <property type="evidence" value="ECO:0007669"/>
    <property type="project" value="UniProtKB-KW"/>
</dbReference>
<dbReference type="Proteomes" id="UP000652761">
    <property type="component" value="Unassembled WGS sequence"/>
</dbReference>
<dbReference type="InterPro" id="IPR000858">
    <property type="entry name" value="S_locus_glycoprot_dom"/>
</dbReference>
<dbReference type="SMART" id="SM00108">
    <property type="entry name" value="B_lectin"/>
    <property type="match status" value="1"/>
</dbReference>
<dbReference type="OrthoDB" id="4062651at2759"/>
<protein>
    <recommendedName>
        <fullName evidence="6">Bulb-type lectin domain-containing protein</fullName>
    </recommendedName>
</protein>
<reference evidence="7" key="1">
    <citation type="submission" date="2017-07" db="EMBL/GenBank/DDBJ databases">
        <title>Taro Niue Genome Assembly and Annotation.</title>
        <authorList>
            <person name="Atibalentja N."/>
            <person name="Keating K."/>
            <person name="Fields C.J."/>
        </authorList>
    </citation>
    <scope>NUCLEOTIDE SEQUENCE</scope>
    <source>
        <strain evidence="7">Niue_2</strain>
        <tissue evidence="7">Leaf</tissue>
    </source>
</reference>
<evidence type="ECO:0000256" key="4">
    <source>
        <dbReference type="ARBA" id="ARBA00023035"/>
    </source>
</evidence>
<evidence type="ECO:0000256" key="5">
    <source>
        <dbReference type="ARBA" id="ARBA00023157"/>
    </source>
</evidence>
<keyword evidence="4" id="KW-0430">Lectin</keyword>
<dbReference type="PANTHER" id="PTHR32444:SF247">
    <property type="entry name" value="OS01G0958200 PROTEIN"/>
    <property type="match status" value="1"/>
</dbReference>
<sequence>MAEVQLQRVAGPALSLLVLLLGVVNPSFLSRAHPSHASNSISLGRRLSGNQTIVSRGSRFELGFFTPGNSHYYIGIWYKTIPVQTVIWVANRKAPLSNTTSSELKLSNDGNLILLNRSKSLVWSSNVTSLKANSTVAVLLDNGNLVLKESHDSPRLLWQSFDHPTDTWVPGQHVGMNKITGEYQVLTSWKNTEDPDPGLFSHRLKPDGSSNYITLWNGSVEYDHTGEWNGHAFELLPQSTLNQNFIFSFVDTREYKYVTCTMSNTSTLLRLVLDVTGQLKVSTWLDDGQKWMLIWSRPAAQCDVYSVCGAFGLCDQTRNLPC</sequence>
<dbReference type="SUPFAM" id="SSF51110">
    <property type="entry name" value="alpha-D-mannose-specific plant lectins"/>
    <property type="match status" value="1"/>
</dbReference>
<keyword evidence="3" id="KW-0677">Repeat</keyword>